<name>A0A095XXA3_9GAMM</name>
<dbReference type="PANTHER" id="PTHR43337:SF1">
    <property type="entry name" value="XANTHINE_URACIL PERMEASE C887.17-RELATED"/>
    <property type="match status" value="1"/>
</dbReference>
<feature type="transmembrane region" description="Helical" evidence="9">
    <location>
        <begin position="284"/>
        <end position="306"/>
    </location>
</feature>
<dbReference type="InterPro" id="IPR006043">
    <property type="entry name" value="NCS2"/>
</dbReference>
<feature type="transmembrane region" description="Helical" evidence="9">
    <location>
        <begin position="50"/>
        <end position="72"/>
    </location>
</feature>
<keyword evidence="11" id="KW-1185">Reference proteome</keyword>
<evidence type="ECO:0000256" key="8">
    <source>
        <dbReference type="PIRNR" id="PIRNR005353"/>
    </source>
</evidence>
<organism evidence="10 11">
    <name type="scientific">Pseudohaliea rubra DSM 19751</name>
    <dbReference type="NCBI Taxonomy" id="1265313"/>
    <lineage>
        <taxon>Bacteria</taxon>
        <taxon>Pseudomonadati</taxon>
        <taxon>Pseudomonadota</taxon>
        <taxon>Gammaproteobacteria</taxon>
        <taxon>Cellvibrionales</taxon>
        <taxon>Halieaceae</taxon>
        <taxon>Pseudohaliea</taxon>
    </lineage>
</organism>
<dbReference type="AlphaFoldDB" id="A0A095XXA3"/>
<evidence type="ECO:0000256" key="6">
    <source>
        <dbReference type="ARBA" id="ARBA00022989"/>
    </source>
</evidence>
<dbReference type="PATRIC" id="fig|1265313.6.peg.1007"/>
<comment type="caution">
    <text evidence="10">The sequence shown here is derived from an EMBL/GenBank/DDBJ whole genome shotgun (WGS) entry which is preliminary data.</text>
</comment>
<evidence type="ECO:0000256" key="7">
    <source>
        <dbReference type="ARBA" id="ARBA00023136"/>
    </source>
</evidence>
<feature type="transmembrane region" description="Helical" evidence="9">
    <location>
        <begin position="98"/>
        <end position="122"/>
    </location>
</feature>
<accession>A0A095XXA3</accession>
<dbReference type="PANTHER" id="PTHR43337">
    <property type="entry name" value="XANTHINE/URACIL PERMEASE C887.17-RELATED"/>
    <property type="match status" value="1"/>
</dbReference>
<feature type="transmembrane region" description="Helical" evidence="9">
    <location>
        <begin position="415"/>
        <end position="431"/>
    </location>
</feature>
<keyword evidence="6 8" id="KW-1133">Transmembrane helix</keyword>
<feature type="transmembrane region" description="Helical" evidence="9">
    <location>
        <begin position="134"/>
        <end position="158"/>
    </location>
</feature>
<dbReference type="HOGENOM" id="CLU_024508_0_1_6"/>
<feature type="transmembrane region" description="Helical" evidence="9">
    <location>
        <begin position="382"/>
        <end position="403"/>
    </location>
</feature>
<dbReference type="STRING" id="1265313.HRUBRA_01022"/>
<feature type="transmembrane region" description="Helical" evidence="9">
    <location>
        <begin position="22"/>
        <end position="43"/>
    </location>
</feature>
<comment type="subcellular location">
    <subcellularLocation>
        <location evidence="1 8">Cell membrane</location>
        <topology evidence="1 8">Multi-pass membrane protein</topology>
    </subcellularLocation>
</comment>
<sequence length="432" mass="44319">MPGRLETRFGIEAQGSTVRREIMAGVTTFLAMAYITVVNPAILSEAGMDFGAVFVATCLAAAIGTAIMGLYANYPVAQAPGMGQNAFFTYGIVLGMGYAWQTALGAVLISGIIFIVLSVLPVREWLINAIPRSLKLGISAGIGLFLGIIALTGSDIIVRDPATLVSLGDLAALPATLLLVGFVVIAALSARRVTGAVVIGMLLVTVLGWSTGAAEFQGVVSKPPSLTTFLSLDLAGAFDLSMVTVVLTLLLVDVFDTAGTLVGVANRAGMLDENGHLPRLRKALLADSSATAIGALLGTSSTTSYIESAAGVEAGGRTGLASVTTALLFLLCLFIAPLAQSIPSFATGAALLFVACIMARALEDLEWANVTEATPAVVTALAVPLTYSIADGIGLGFITYAAIKLVAGHGRECPAAVYVVATIFVLKFAFLG</sequence>
<keyword evidence="7 8" id="KW-0472">Membrane</keyword>
<evidence type="ECO:0000256" key="1">
    <source>
        <dbReference type="ARBA" id="ARBA00004651"/>
    </source>
</evidence>
<dbReference type="InterPro" id="IPR045018">
    <property type="entry name" value="Azg-like"/>
</dbReference>
<feature type="transmembrane region" description="Helical" evidence="9">
    <location>
        <begin position="197"/>
        <end position="220"/>
    </location>
</feature>
<feature type="transmembrane region" description="Helical" evidence="9">
    <location>
        <begin position="170"/>
        <end position="190"/>
    </location>
</feature>
<evidence type="ECO:0000313" key="10">
    <source>
        <dbReference type="EMBL" id="KGE04336.1"/>
    </source>
</evidence>
<proteinExistence type="inferred from homology"/>
<evidence type="ECO:0000256" key="3">
    <source>
        <dbReference type="ARBA" id="ARBA00022448"/>
    </source>
</evidence>
<keyword evidence="5 8" id="KW-0812">Transmembrane</keyword>
<dbReference type="Proteomes" id="UP000029640">
    <property type="component" value="Unassembled WGS sequence"/>
</dbReference>
<feature type="transmembrane region" description="Helical" evidence="9">
    <location>
        <begin position="318"/>
        <end position="338"/>
    </location>
</feature>
<keyword evidence="4 8" id="KW-1003">Cell membrane</keyword>
<dbReference type="EMBL" id="AUVB01000028">
    <property type="protein sequence ID" value="KGE04336.1"/>
    <property type="molecule type" value="Genomic_DNA"/>
</dbReference>
<dbReference type="GO" id="GO:0015207">
    <property type="term" value="F:adenine transmembrane transporter activity"/>
    <property type="evidence" value="ECO:0007669"/>
    <property type="project" value="TreeGrafter"/>
</dbReference>
<reference evidence="10 11" key="1">
    <citation type="journal article" date="2014" name="Genome Announc.">
        <title>Genome Sequence of Gammaproteobacterial Pseudohaliea rubra Type Strain DSM 19751, Isolated from Coastal Seawater of the Mediterranean Sea.</title>
        <authorList>
            <person name="Spring S."/>
            <person name="Fiebig A."/>
            <person name="Riedel T."/>
            <person name="Goker M."/>
            <person name="Klenk H.P."/>
        </authorList>
    </citation>
    <scope>NUCLEOTIDE SEQUENCE [LARGE SCALE GENOMIC DNA]</scope>
    <source>
        <strain evidence="10 11">DSM 19751</strain>
    </source>
</reference>
<feature type="transmembrane region" description="Helical" evidence="9">
    <location>
        <begin position="345"/>
        <end position="362"/>
    </location>
</feature>
<gene>
    <name evidence="10" type="ORF">HRUBRA_01022</name>
</gene>
<dbReference type="eggNOG" id="COG2252">
    <property type="taxonomic scope" value="Bacteria"/>
</dbReference>
<comment type="similarity">
    <text evidence="2 8">Belongs to the nucleobase:cation symporter-2 (NCS2) (TC 2.A.40) family. Azg-like subfamily.</text>
</comment>
<evidence type="ECO:0000256" key="2">
    <source>
        <dbReference type="ARBA" id="ARBA00005697"/>
    </source>
</evidence>
<keyword evidence="3 8" id="KW-0813">Transport</keyword>
<dbReference type="Pfam" id="PF00860">
    <property type="entry name" value="Xan_ur_permease"/>
    <property type="match status" value="1"/>
</dbReference>
<dbReference type="GO" id="GO:0005886">
    <property type="term" value="C:plasma membrane"/>
    <property type="evidence" value="ECO:0007669"/>
    <property type="project" value="UniProtKB-SubCell"/>
</dbReference>
<evidence type="ECO:0000313" key="11">
    <source>
        <dbReference type="Proteomes" id="UP000029640"/>
    </source>
</evidence>
<protein>
    <submittedName>
        <fullName evidence="10">Xanthine/uracil/thiamine/ascorbate permease family protein</fullName>
    </submittedName>
</protein>
<evidence type="ECO:0000256" key="5">
    <source>
        <dbReference type="ARBA" id="ARBA00022692"/>
    </source>
</evidence>
<feature type="transmembrane region" description="Helical" evidence="9">
    <location>
        <begin position="240"/>
        <end position="264"/>
    </location>
</feature>
<evidence type="ECO:0000256" key="4">
    <source>
        <dbReference type="ARBA" id="ARBA00022475"/>
    </source>
</evidence>
<dbReference type="InterPro" id="IPR026033">
    <property type="entry name" value="Azg-like_bact_archaea"/>
</dbReference>
<evidence type="ECO:0000256" key="9">
    <source>
        <dbReference type="SAM" id="Phobius"/>
    </source>
</evidence>
<dbReference type="PIRSF" id="PIRSF005353">
    <property type="entry name" value="PbuG"/>
    <property type="match status" value="1"/>
</dbReference>